<dbReference type="PANTHER" id="PTHR38441">
    <property type="entry name" value="INTEGRAL MEMBRANE PROTEIN-RELATED"/>
    <property type="match status" value="1"/>
</dbReference>
<dbReference type="InterPro" id="IPR007436">
    <property type="entry name" value="DUF485"/>
</dbReference>
<keyword evidence="3" id="KW-1185">Reference proteome</keyword>
<keyword evidence="1" id="KW-0472">Membrane</keyword>
<keyword evidence="1" id="KW-1133">Transmembrane helix</keyword>
<dbReference type="EMBL" id="JBHSAP010000007">
    <property type="protein sequence ID" value="MFC4076239.1"/>
    <property type="molecule type" value="Genomic_DNA"/>
</dbReference>
<accession>A0ABV8JG14</accession>
<keyword evidence="1" id="KW-0812">Transmembrane</keyword>
<dbReference type="RefSeq" id="WP_380702905.1">
    <property type="nucleotide sequence ID" value="NZ_JBHSAP010000007.1"/>
</dbReference>
<dbReference type="Pfam" id="PF04341">
    <property type="entry name" value="DUF485"/>
    <property type="match status" value="1"/>
</dbReference>
<evidence type="ECO:0000313" key="3">
    <source>
        <dbReference type="Proteomes" id="UP001595843"/>
    </source>
</evidence>
<feature type="transmembrane region" description="Helical" evidence="1">
    <location>
        <begin position="71"/>
        <end position="91"/>
    </location>
</feature>
<proteinExistence type="predicted"/>
<evidence type="ECO:0000313" key="2">
    <source>
        <dbReference type="EMBL" id="MFC4076239.1"/>
    </source>
</evidence>
<dbReference type="Proteomes" id="UP001595843">
    <property type="component" value="Unassembled WGS sequence"/>
</dbReference>
<comment type="caution">
    <text evidence="2">The sequence shown here is derived from an EMBL/GenBank/DDBJ whole genome shotgun (WGS) entry which is preliminary data.</text>
</comment>
<dbReference type="PANTHER" id="PTHR38441:SF1">
    <property type="entry name" value="MEMBRANE PROTEIN"/>
    <property type="match status" value="1"/>
</dbReference>
<evidence type="ECO:0000256" key="1">
    <source>
        <dbReference type="SAM" id="Phobius"/>
    </source>
</evidence>
<feature type="transmembrane region" description="Helical" evidence="1">
    <location>
        <begin position="35"/>
        <end position="51"/>
    </location>
</feature>
<organism evidence="2 3">
    <name type="scientific">Salinithrix halophila</name>
    <dbReference type="NCBI Taxonomy" id="1485204"/>
    <lineage>
        <taxon>Bacteria</taxon>
        <taxon>Bacillati</taxon>
        <taxon>Bacillota</taxon>
        <taxon>Bacilli</taxon>
        <taxon>Bacillales</taxon>
        <taxon>Thermoactinomycetaceae</taxon>
        <taxon>Salinithrix</taxon>
    </lineage>
</organism>
<sequence length="113" mass="13160">MAASDLQSSRAPENSEWEQIAETRDFKVIIRRKKWFILPATLFFLAYYIALPVLNGYTDWLHPKVIGSINLAYLFALSQIIMAWVISLLYVRHANRTDRHSDNVATHRKEGLR</sequence>
<name>A0ABV8JG14_9BACL</name>
<reference evidence="3" key="1">
    <citation type="journal article" date="2019" name="Int. J. Syst. Evol. Microbiol.">
        <title>The Global Catalogue of Microorganisms (GCM) 10K type strain sequencing project: providing services to taxonomists for standard genome sequencing and annotation.</title>
        <authorList>
            <consortium name="The Broad Institute Genomics Platform"/>
            <consortium name="The Broad Institute Genome Sequencing Center for Infectious Disease"/>
            <person name="Wu L."/>
            <person name="Ma J."/>
        </authorList>
    </citation>
    <scope>NUCLEOTIDE SEQUENCE [LARGE SCALE GENOMIC DNA]</scope>
    <source>
        <strain evidence="3">IBRC-M 10813</strain>
    </source>
</reference>
<gene>
    <name evidence="2" type="ORF">ACFOUO_05375</name>
</gene>
<protein>
    <submittedName>
        <fullName evidence="2">DUF485 domain-containing protein</fullName>
    </submittedName>
</protein>